<dbReference type="EMBL" id="JBHUOF010000012">
    <property type="protein sequence ID" value="MFD2799807.1"/>
    <property type="molecule type" value="Genomic_DNA"/>
</dbReference>
<feature type="compositionally biased region" description="Low complexity" evidence="1">
    <location>
        <begin position="318"/>
        <end position="330"/>
    </location>
</feature>
<protein>
    <submittedName>
        <fullName evidence="2">Uncharacterized protein</fullName>
    </submittedName>
</protein>
<proteinExistence type="predicted"/>
<dbReference type="Proteomes" id="UP001597478">
    <property type="component" value="Unassembled WGS sequence"/>
</dbReference>
<organism evidence="2 3">
    <name type="scientific">Prauserella oleivorans</name>
    <dbReference type="NCBI Taxonomy" id="1478153"/>
    <lineage>
        <taxon>Bacteria</taxon>
        <taxon>Bacillati</taxon>
        <taxon>Actinomycetota</taxon>
        <taxon>Actinomycetes</taxon>
        <taxon>Pseudonocardiales</taxon>
        <taxon>Pseudonocardiaceae</taxon>
        <taxon>Prauserella</taxon>
    </lineage>
</organism>
<reference evidence="3" key="1">
    <citation type="journal article" date="2019" name="Int. J. Syst. Evol. Microbiol.">
        <title>The Global Catalogue of Microorganisms (GCM) 10K type strain sequencing project: providing services to taxonomists for standard genome sequencing and annotation.</title>
        <authorList>
            <consortium name="The Broad Institute Genomics Platform"/>
            <consortium name="The Broad Institute Genome Sequencing Center for Infectious Disease"/>
            <person name="Wu L."/>
            <person name="Ma J."/>
        </authorList>
    </citation>
    <scope>NUCLEOTIDE SEQUENCE [LARGE SCALE GENOMIC DNA]</scope>
    <source>
        <strain evidence="3">IBRC-M 10906</strain>
    </source>
</reference>
<feature type="compositionally biased region" description="Polar residues" evidence="1">
    <location>
        <begin position="264"/>
        <end position="273"/>
    </location>
</feature>
<evidence type="ECO:0000256" key="1">
    <source>
        <dbReference type="SAM" id="MobiDB-lite"/>
    </source>
</evidence>
<evidence type="ECO:0000313" key="2">
    <source>
        <dbReference type="EMBL" id="MFD2799807.1"/>
    </source>
</evidence>
<dbReference type="RefSeq" id="WP_377391959.1">
    <property type="nucleotide sequence ID" value="NZ_JBHSAN010000027.1"/>
</dbReference>
<accession>A0ABW5W9L3</accession>
<gene>
    <name evidence="2" type="ORF">ACFS2C_10425</name>
</gene>
<feature type="region of interest" description="Disordered" evidence="1">
    <location>
        <begin position="410"/>
        <end position="432"/>
    </location>
</feature>
<keyword evidence="3" id="KW-1185">Reference proteome</keyword>
<feature type="compositionally biased region" description="Low complexity" evidence="1">
    <location>
        <begin position="173"/>
        <end position="188"/>
    </location>
</feature>
<name>A0ABW5W9L3_9PSEU</name>
<feature type="region of interest" description="Disordered" evidence="1">
    <location>
        <begin position="173"/>
        <end position="377"/>
    </location>
</feature>
<comment type="caution">
    <text evidence="2">The sequence shown here is derived from an EMBL/GenBank/DDBJ whole genome shotgun (WGS) entry which is preliminary data.</text>
</comment>
<evidence type="ECO:0000313" key="3">
    <source>
        <dbReference type="Proteomes" id="UP001597478"/>
    </source>
</evidence>
<feature type="compositionally biased region" description="Low complexity" evidence="1">
    <location>
        <begin position="225"/>
        <end position="251"/>
    </location>
</feature>
<sequence>MSQDCGAAGYEYARLPALVPLPLANVEAHTHLARVEEASRMWRTVTTRLRELSDALRNDLEHLRPQWTDGTGAEFVRQVVVRKAAIDDVLTRIAEHQPCRALDDLARQLLLCRETVTHTAQRGTEASGQEAGLHLAELDRYFRAAAAAVLGAAGHPSRPATMDAGAHGCCSPSPAPAPTLATAPRPGAVPSLDPAGGTGTPLPPGSVSIPGLVAIPPGSPVGGQLPRRGSGSRGASPGPAGLPGDSSSLSGGAEGSRIEGSEFTPRSSGSVPDTGTPGPPPRIDQAANPVPISAPPSTSEAPQPPQAAGGTEPKAHAGPGRMVPPMMMPGALRPGGGGRSAPGKSLEAAERRPRNAQAVPGVPARLQGRSALAATTGRGYRPIAMSAARNATPEPQVLDHEVWQVADPAVASPLTPEAAEPEQPRRLRRLRL</sequence>